<protein>
    <submittedName>
        <fullName evidence="2">DUF2125 domain-containing protein</fullName>
    </submittedName>
</protein>
<gene>
    <name evidence="2" type="ORF">ON753_21370</name>
</gene>
<reference evidence="2 3" key="1">
    <citation type="journal article" date="2016" name="Int. J. Syst. Evol. Microbiol.">
        <title>Labrenzia salina sp. nov., isolated from the rhizosphere of the halophyte Arthrocnemum macrostachyum.</title>
        <authorList>
            <person name="Camacho M."/>
            <person name="Redondo-Gomez S."/>
            <person name="Rodriguez-Llorente I."/>
            <person name="Rohde M."/>
            <person name="Sproer C."/>
            <person name="Schumann P."/>
            <person name="Klenk H.P."/>
            <person name="Montero-Calasanz M.D.C."/>
        </authorList>
    </citation>
    <scope>NUCLEOTIDE SEQUENCE [LARGE SCALE GENOMIC DNA]</scope>
    <source>
        <strain evidence="2 3">DSM 29163</strain>
    </source>
</reference>
<evidence type="ECO:0000313" key="2">
    <source>
        <dbReference type="EMBL" id="MCX2724891.1"/>
    </source>
</evidence>
<name>A0ABT3R6X8_9HYPH</name>
<accession>A0ABT3R6X8</accession>
<proteinExistence type="predicted"/>
<comment type="caution">
    <text evidence="2">The sequence shown here is derived from an EMBL/GenBank/DDBJ whole genome shotgun (WGS) entry which is preliminary data.</text>
</comment>
<evidence type="ECO:0000313" key="3">
    <source>
        <dbReference type="Proteomes" id="UP001300261"/>
    </source>
</evidence>
<keyword evidence="1" id="KW-0812">Transmembrane</keyword>
<sequence length="349" mass="37017">MTNDAPTPPKSSRRRYMVLIGLIVLVAAGWSGAWFYGRSVLAGQLDRQMNTMAQNGVDLSCRDLAIAGYPFRYEVSCLDMRSQDRAGAAASLGGLNAVALIYNPRHVIFEAKPPAAVEIPFQGLAGDITWETARASIKFTQSGLGELDAVIGGPEAAFENAVSTGRFAADKAEVHLRQAPDRPEALDSFVSINDLQLKSLPELHEAVSLRGHLRITDGTALLAGAHPASLVRMNEGALPVELVLLEASLGESRIGASGDLVLHGDGTLSGALDVTLGNADQLLQSLKPFFPPDDNRFALVKGVVDSLKPTATDMDGVQSIALTMTIDHGSVRVGFLPLGRIPPLFQTGT</sequence>
<dbReference type="Pfam" id="PF09898">
    <property type="entry name" value="DUF2125"/>
    <property type="match status" value="1"/>
</dbReference>
<dbReference type="Proteomes" id="UP001300261">
    <property type="component" value="Unassembled WGS sequence"/>
</dbReference>
<keyword evidence="1" id="KW-1133">Transmembrane helix</keyword>
<evidence type="ECO:0000256" key="1">
    <source>
        <dbReference type="SAM" id="Phobius"/>
    </source>
</evidence>
<feature type="transmembrane region" description="Helical" evidence="1">
    <location>
        <begin position="16"/>
        <end position="37"/>
    </location>
</feature>
<dbReference type="RefSeq" id="WP_265965264.1">
    <property type="nucleotide sequence ID" value="NZ_JAPEVI010000003.1"/>
</dbReference>
<organism evidence="2 3">
    <name type="scientific">Roseibium salinum</name>
    <dbReference type="NCBI Taxonomy" id="1604349"/>
    <lineage>
        <taxon>Bacteria</taxon>
        <taxon>Pseudomonadati</taxon>
        <taxon>Pseudomonadota</taxon>
        <taxon>Alphaproteobacteria</taxon>
        <taxon>Hyphomicrobiales</taxon>
        <taxon>Stappiaceae</taxon>
        <taxon>Roseibium</taxon>
    </lineage>
</organism>
<dbReference type="EMBL" id="JAPEVI010000003">
    <property type="protein sequence ID" value="MCX2724891.1"/>
    <property type="molecule type" value="Genomic_DNA"/>
</dbReference>
<dbReference type="InterPro" id="IPR018666">
    <property type="entry name" value="DUF2125"/>
</dbReference>
<keyword evidence="3" id="KW-1185">Reference proteome</keyword>
<keyword evidence="1" id="KW-0472">Membrane</keyword>